<evidence type="ECO:0000313" key="1">
    <source>
        <dbReference type="EMBL" id="MBB4866819.1"/>
    </source>
</evidence>
<organism evidence="1 2">
    <name type="scientific">Pseudomonas nitroreducens</name>
    <dbReference type="NCBI Taxonomy" id="46680"/>
    <lineage>
        <taxon>Bacteria</taxon>
        <taxon>Pseudomonadati</taxon>
        <taxon>Pseudomonadota</taxon>
        <taxon>Gammaproteobacteria</taxon>
        <taxon>Pseudomonadales</taxon>
        <taxon>Pseudomonadaceae</taxon>
        <taxon>Pseudomonas</taxon>
    </lineage>
</organism>
<reference evidence="1 2" key="1">
    <citation type="submission" date="2020-08" db="EMBL/GenBank/DDBJ databases">
        <title>Functional genomics of gut bacteria from endangered species of beetles.</title>
        <authorList>
            <person name="Carlos-Shanley C."/>
        </authorList>
    </citation>
    <scope>NUCLEOTIDE SEQUENCE [LARGE SCALE GENOMIC DNA]</scope>
    <source>
        <strain evidence="1 2">S00179</strain>
    </source>
</reference>
<comment type="caution">
    <text evidence="1">The sequence shown here is derived from an EMBL/GenBank/DDBJ whole genome shotgun (WGS) entry which is preliminary data.</text>
</comment>
<gene>
    <name evidence="1" type="ORF">HNP46_005726</name>
</gene>
<sequence length="196" mass="22486">MLSAVKSYSEVHMACGHPELNDFTYRGRRDLAGQKAEYKTWMCQECRKQVDEWVKGTYEEQPFPFDLPVMNGPEKAAGWAVDIRKAMFKKYGPLMTHLAKLDTDLSNNTWRGIALFFLMRNYAYWLDNRSHLEATWSRHVLHTDVGLLFKPTNGAGPSKISPYEILRAANPQVILALKEYHPLDGLNGTPFVSPHR</sequence>
<dbReference type="RefSeq" id="WP_184595692.1">
    <property type="nucleotide sequence ID" value="NZ_JACHLI010000032.1"/>
</dbReference>
<protein>
    <submittedName>
        <fullName evidence="1">Uncharacterized protein</fullName>
    </submittedName>
</protein>
<dbReference type="AlphaFoldDB" id="A0A7W7KPY8"/>
<evidence type="ECO:0000313" key="2">
    <source>
        <dbReference type="Proteomes" id="UP000566995"/>
    </source>
</evidence>
<name>A0A7W7KPY8_PSENT</name>
<dbReference type="Proteomes" id="UP000566995">
    <property type="component" value="Unassembled WGS sequence"/>
</dbReference>
<proteinExistence type="predicted"/>
<accession>A0A7W7KPY8</accession>
<dbReference type="EMBL" id="JACHLI010000032">
    <property type="protein sequence ID" value="MBB4866819.1"/>
    <property type="molecule type" value="Genomic_DNA"/>
</dbReference>